<evidence type="ECO:0000313" key="2">
    <source>
        <dbReference type="Proteomes" id="UP000814033"/>
    </source>
</evidence>
<keyword evidence="2" id="KW-1185">Reference proteome</keyword>
<gene>
    <name evidence="1" type="ORF">FA95DRAFT_1246258</name>
</gene>
<evidence type="ECO:0000313" key="1">
    <source>
        <dbReference type="EMBL" id="KAI0052635.1"/>
    </source>
</evidence>
<reference evidence="1" key="2">
    <citation type="journal article" date="2022" name="New Phytol.">
        <title>Evolutionary transition to the ectomycorrhizal habit in the genomes of a hyperdiverse lineage of mushroom-forming fungi.</title>
        <authorList>
            <person name="Looney B."/>
            <person name="Miyauchi S."/>
            <person name="Morin E."/>
            <person name="Drula E."/>
            <person name="Courty P.E."/>
            <person name="Kohler A."/>
            <person name="Kuo A."/>
            <person name="LaButti K."/>
            <person name="Pangilinan J."/>
            <person name="Lipzen A."/>
            <person name="Riley R."/>
            <person name="Andreopoulos W."/>
            <person name="He G."/>
            <person name="Johnson J."/>
            <person name="Nolan M."/>
            <person name="Tritt A."/>
            <person name="Barry K.W."/>
            <person name="Grigoriev I.V."/>
            <person name="Nagy L.G."/>
            <person name="Hibbett D."/>
            <person name="Henrissat B."/>
            <person name="Matheny P.B."/>
            <person name="Labbe J."/>
            <person name="Martin F.M."/>
        </authorList>
    </citation>
    <scope>NUCLEOTIDE SEQUENCE</scope>
    <source>
        <strain evidence="1">FP105234-sp</strain>
    </source>
</reference>
<protein>
    <submittedName>
        <fullName evidence="1">Uncharacterized protein</fullName>
    </submittedName>
</protein>
<organism evidence="1 2">
    <name type="scientific">Auriscalpium vulgare</name>
    <dbReference type="NCBI Taxonomy" id="40419"/>
    <lineage>
        <taxon>Eukaryota</taxon>
        <taxon>Fungi</taxon>
        <taxon>Dikarya</taxon>
        <taxon>Basidiomycota</taxon>
        <taxon>Agaricomycotina</taxon>
        <taxon>Agaricomycetes</taxon>
        <taxon>Russulales</taxon>
        <taxon>Auriscalpiaceae</taxon>
        <taxon>Auriscalpium</taxon>
    </lineage>
</organism>
<accession>A0ACB8S9P5</accession>
<reference evidence="1" key="1">
    <citation type="submission" date="2021-02" db="EMBL/GenBank/DDBJ databases">
        <authorList>
            <consortium name="DOE Joint Genome Institute"/>
            <person name="Ahrendt S."/>
            <person name="Looney B.P."/>
            <person name="Miyauchi S."/>
            <person name="Morin E."/>
            <person name="Drula E."/>
            <person name="Courty P.E."/>
            <person name="Chicoki N."/>
            <person name="Fauchery L."/>
            <person name="Kohler A."/>
            <person name="Kuo A."/>
            <person name="Labutti K."/>
            <person name="Pangilinan J."/>
            <person name="Lipzen A."/>
            <person name="Riley R."/>
            <person name="Andreopoulos W."/>
            <person name="He G."/>
            <person name="Johnson J."/>
            <person name="Barry K.W."/>
            <person name="Grigoriev I.V."/>
            <person name="Nagy L."/>
            <person name="Hibbett D."/>
            <person name="Henrissat B."/>
            <person name="Matheny P.B."/>
            <person name="Labbe J."/>
            <person name="Martin F."/>
        </authorList>
    </citation>
    <scope>NUCLEOTIDE SEQUENCE</scope>
    <source>
        <strain evidence="1">FP105234-sp</strain>
    </source>
</reference>
<proteinExistence type="predicted"/>
<name>A0ACB8S9P5_9AGAM</name>
<dbReference type="EMBL" id="MU275844">
    <property type="protein sequence ID" value="KAI0052635.1"/>
    <property type="molecule type" value="Genomic_DNA"/>
</dbReference>
<sequence length="504" mass="53863">MSSAAERPRVSVSHRPAWCNRASLLPDSHHNPALLRLFRHSVPNEMIIYVAQQLFRAIPVDDDVGQPVTSSLPTPPHTPHKTAFDEESQDPPPLLPLEQFIWHVIRSANVPVPILLATIVYLRRLHNKLPRMAKGIPCTRHRVFLATLIVAAKYLNDACPKNKFWAEHAPMFQIAEINLMESQLLFLLDYDLRFDETEACANVAYFLRPLAPRSSVTRQKAVSRVAQAGKARAAQASLPPTPPTEPTPHAHAPAQVITGAVHSIAKRFSSVVLANAACEERQAYSRSPLYVPLRTDSTESSDTGSSASSSGTESEGASEAGSSMGSTASSPHGKVGEGANLEGEAISLLSEAKSVLRPVPASAHRRRKGSDATLTMSAARGSSTSLNTVGSDQICAVHAQPSRNSLAASPVAERSKVTPSRTMPALPVGASGFLSRMWGAATKGTPGHGGHSKTPVVATFAPEITEPQEALLAGQAHSTGAFHLRRLAHSRSAMFRGSAVDVDA</sequence>
<comment type="caution">
    <text evidence="1">The sequence shown here is derived from an EMBL/GenBank/DDBJ whole genome shotgun (WGS) entry which is preliminary data.</text>
</comment>
<dbReference type="Proteomes" id="UP000814033">
    <property type="component" value="Unassembled WGS sequence"/>
</dbReference>